<evidence type="ECO:0008006" key="4">
    <source>
        <dbReference type="Google" id="ProtNLM"/>
    </source>
</evidence>
<keyword evidence="3" id="KW-1185">Reference proteome</keyword>
<gene>
    <name evidence="2" type="ORF">CITCOLO1_LOCUS21625</name>
</gene>
<feature type="chain" id="PRO_5047203333" description="Secreted protein" evidence="1">
    <location>
        <begin position="21"/>
        <end position="99"/>
    </location>
</feature>
<dbReference type="EMBL" id="OZ021743">
    <property type="protein sequence ID" value="CAK9329186.1"/>
    <property type="molecule type" value="Genomic_DNA"/>
</dbReference>
<proteinExistence type="predicted"/>
<feature type="signal peptide" evidence="1">
    <location>
        <begin position="1"/>
        <end position="20"/>
    </location>
</feature>
<name>A0ABP0ZBW9_9ROSI</name>
<reference evidence="2 3" key="1">
    <citation type="submission" date="2024-03" db="EMBL/GenBank/DDBJ databases">
        <authorList>
            <person name="Gkanogiannis A."/>
            <person name="Becerra Lopez-Lavalle L."/>
        </authorList>
    </citation>
    <scope>NUCLEOTIDE SEQUENCE [LARGE SCALE GENOMIC DNA]</scope>
</reference>
<evidence type="ECO:0000313" key="3">
    <source>
        <dbReference type="Proteomes" id="UP001642487"/>
    </source>
</evidence>
<keyword evidence="1" id="KW-0732">Signal</keyword>
<evidence type="ECO:0000256" key="1">
    <source>
        <dbReference type="SAM" id="SignalP"/>
    </source>
</evidence>
<evidence type="ECO:0000313" key="2">
    <source>
        <dbReference type="EMBL" id="CAK9329186.1"/>
    </source>
</evidence>
<dbReference type="Proteomes" id="UP001642487">
    <property type="component" value="Chromosome 9"/>
</dbReference>
<organism evidence="2 3">
    <name type="scientific">Citrullus colocynthis</name>
    <name type="common">colocynth</name>
    <dbReference type="NCBI Taxonomy" id="252529"/>
    <lineage>
        <taxon>Eukaryota</taxon>
        <taxon>Viridiplantae</taxon>
        <taxon>Streptophyta</taxon>
        <taxon>Embryophyta</taxon>
        <taxon>Tracheophyta</taxon>
        <taxon>Spermatophyta</taxon>
        <taxon>Magnoliopsida</taxon>
        <taxon>eudicotyledons</taxon>
        <taxon>Gunneridae</taxon>
        <taxon>Pentapetalae</taxon>
        <taxon>rosids</taxon>
        <taxon>fabids</taxon>
        <taxon>Cucurbitales</taxon>
        <taxon>Cucurbitaceae</taxon>
        <taxon>Benincaseae</taxon>
        <taxon>Citrullus</taxon>
    </lineage>
</organism>
<sequence>MCVKWVMVFAIAVVLLTAEAHQPTLTQNDPYYPKEIESSVAEKKTFVGQRGGHSTDPKHGKGCHNNAYHRVFSWMAYPQEDGRFGSGFNDEYDLGVVLD</sequence>
<accession>A0ABP0ZBW9</accession>
<protein>
    <recommendedName>
        <fullName evidence="4">Secreted protein</fullName>
    </recommendedName>
</protein>